<dbReference type="Gene3D" id="2.40.30.170">
    <property type="match status" value="1"/>
</dbReference>
<gene>
    <name evidence="3" type="primary">raxA1-2</name>
    <name evidence="3" type="ORF">XTALMG727_1481</name>
</gene>
<dbReference type="PRINTS" id="PR01490">
    <property type="entry name" value="RTXTOXIND"/>
</dbReference>
<evidence type="ECO:0000256" key="1">
    <source>
        <dbReference type="SAM" id="Phobius"/>
    </source>
</evidence>
<dbReference type="PANTHER" id="PTHR30386">
    <property type="entry name" value="MEMBRANE FUSION SUBUNIT OF EMRAB-TOLC MULTIDRUG EFFLUX PUMP"/>
    <property type="match status" value="1"/>
</dbReference>
<evidence type="ECO:0000313" key="4">
    <source>
        <dbReference type="Proteomes" id="UP000046187"/>
    </source>
</evidence>
<keyword evidence="1 3" id="KW-0812">Transmembrane</keyword>
<proteinExistence type="predicted"/>
<accession>A0A0K2ZNR5</accession>
<evidence type="ECO:0000313" key="3">
    <source>
        <dbReference type="EMBL" id="CTP85869.1"/>
    </source>
</evidence>
<keyword evidence="1" id="KW-0472">Membrane</keyword>
<dbReference type="InterPro" id="IPR058982">
    <property type="entry name" value="Beta-barrel_AprE"/>
</dbReference>
<dbReference type="AlphaFoldDB" id="A0A0K2ZNR5"/>
<name>A0A0K2ZNR5_9XANT</name>
<organism evidence="3 4">
    <name type="scientific">Xanthomonas graminis pv. arrhenatheri LMG 727</name>
    <dbReference type="NCBI Taxonomy" id="1195923"/>
    <lineage>
        <taxon>Bacteria</taxon>
        <taxon>Pseudomonadati</taxon>
        <taxon>Pseudomonadota</taxon>
        <taxon>Gammaproteobacteria</taxon>
        <taxon>Lysobacterales</taxon>
        <taxon>Lysobacteraceae</taxon>
        <taxon>Xanthomonas</taxon>
        <taxon>Xanthomonas translucens group</taxon>
        <taxon>Xanthomonas graminis</taxon>
    </lineage>
</organism>
<protein>
    <submittedName>
        <fullName evidence="3">Membrane fusion transmembrane protein</fullName>
    </submittedName>
</protein>
<dbReference type="Pfam" id="PF26002">
    <property type="entry name" value="Beta-barrel_AprE"/>
    <property type="match status" value="1"/>
</dbReference>
<keyword evidence="4" id="KW-1185">Reference proteome</keyword>
<dbReference type="Gene3D" id="2.40.50.100">
    <property type="match status" value="1"/>
</dbReference>
<feature type="transmembrane region" description="Helical" evidence="1">
    <location>
        <begin position="29"/>
        <end position="50"/>
    </location>
</feature>
<reference evidence="4" key="1">
    <citation type="submission" date="2015-07" db="EMBL/GenBank/DDBJ databases">
        <authorList>
            <person name="Wibberg D."/>
        </authorList>
    </citation>
    <scope>NUCLEOTIDE SEQUENCE [LARGE SCALE GENOMIC DNA]</scope>
</reference>
<dbReference type="PANTHER" id="PTHR30386:SF28">
    <property type="entry name" value="EXPORTED PROTEIN"/>
    <property type="match status" value="1"/>
</dbReference>
<dbReference type="Proteomes" id="UP000046187">
    <property type="component" value="Unassembled WGS sequence"/>
</dbReference>
<dbReference type="InterPro" id="IPR050739">
    <property type="entry name" value="MFP"/>
</dbReference>
<feature type="domain" description="AprE-like beta-barrel" evidence="2">
    <location>
        <begin position="303"/>
        <end position="395"/>
    </location>
</feature>
<dbReference type="EMBL" id="CXOI01000021">
    <property type="protein sequence ID" value="CTP85869.1"/>
    <property type="molecule type" value="Genomic_DNA"/>
</dbReference>
<evidence type="ECO:0000259" key="2">
    <source>
        <dbReference type="Pfam" id="PF26002"/>
    </source>
</evidence>
<keyword evidence="1" id="KW-1133">Transmembrane helix</keyword>
<sequence length="429" mass="47786">MSDDLFRKEAVESQRSGLLGNIFFQAPRLGWVFFGIGAATIVAVFAFLFFGHYTRRQTIEGTLVPSTGLLVQTTPAAGVIGRVLVREGERVHAGQPLIEISLKQESALLGDTQQRIADQLDVKQSRLHSDLAEQQRISQQQLRDLRVQLEMLHEQVAQKQTQTELQQQRADNSMALYKQWSGVAEDGIISKVQLAQQRDIALQNLSQLNDLKSQVLQLKQQAEQVSAELIQLPSSAARQRNETERQLADVRQSMASNAAQSSALVRASADGIVANVLIHPGQAIKEQQSLLTVLAADTTLRAELWMPSQAIGFVRPGKPVLIRYRAFPYQKFGQYLGRIESVSRSATSPSEISALLGQQIAEPRYRVEVALDHQQVDAYGRKEPLKPGMTLEASVLLDRRRLIEWLFEPLYEFAPGVHGNRIADRGAAR</sequence>